<dbReference type="InterPro" id="IPR013525">
    <property type="entry name" value="ABC2_TM"/>
</dbReference>
<dbReference type="Pfam" id="PF12698">
    <property type="entry name" value="ABC2_membrane_3"/>
    <property type="match status" value="1"/>
</dbReference>
<feature type="transmembrane region" description="Helical" evidence="7">
    <location>
        <begin position="33"/>
        <end position="53"/>
    </location>
</feature>
<reference evidence="10 11" key="2">
    <citation type="submission" date="2024-07" db="EMBL/GenBank/DDBJ databases">
        <authorList>
            <person name="Akdeniz Z."/>
        </authorList>
    </citation>
    <scope>NUCLEOTIDE SEQUENCE [LARGE SCALE GENOMIC DNA]</scope>
</reference>
<evidence type="ECO:0000256" key="5">
    <source>
        <dbReference type="ARBA" id="ARBA00022989"/>
    </source>
</evidence>
<evidence type="ECO:0000256" key="2">
    <source>
        <dbReference type="ARBA" id="ARBA00022692"/>
    </source>
</evidence>
<evidence type="ECO:0000259" key="8">
    <source>
        <dbReference type="PROSITE" id="PS50893"/>
    </source>
</evidence>
<keyword evidence="4" id="KW-0067">ATP-binding</keyword>
<feature type="transmembrane region" description="Helical" evidence="7">
    <location>
        <begin position="250"/>
        <end position="269"/>
    </location>
</feature>
<dbReference type="GO" id="GO:0140359">
    <property type="term" value="F:ABC-type transporter activity"/>
    <property type="evidence" value="ECO:0007669"/>
    <property type="project" value="InterPro"/>
</dbReference>
<dbReference type="GO" id="GO:0005524">
    <property type="term" value="F:ATP binding"/>
    <property type="evidence" value="ECO:0007669"/>
    <property type="project" value="UniProtKB-KW"/>
</dbReference>
<keyword evidence="2 7" id="KW-0812">Transmembrane</keyword>
<dbReference type="EMBL" id="CATOUU010000838">
    <property type="protein sequence ID" value="CAI9953195.1"/>
    <property type="molecule type" value="Genomic_DNA"/>
</dbReference>
<evidence type="ECO:0000313" key="11">
    <source>
        <dbReference type="Proteomes" id="UP001642409"/>
    </source>
</evidence>
<feature type="transmembrane region" description="Helical" evidence="7">
    <location>
        <begin position="467"/>
        <end position="487"/>
    </location>
</feature>
<dbReference type="SMART" id="SM00382">
    <property type="entry name" value="AAA"/>
    <property type="match status" value="1"/>
</dbReference>
<dbReference type="InterPro" id="IPR017871">
    <property type="entry name" value="ABC_transporter-like_CS"/>
</dbReference>
<keyword evidence="5 7" id="KW-1133">Transmembrane helix</keyword>
<sequence>MVKLKQQQFNSLQTSHFKALFIKDIISTVQGHYTMFVLRLMLPSILLLILYILTHGQAKPDITGIPKSISASNMTLPQCYALGGDNSPGGLGAKEKVDECILVAYYPKNEITSKIMDTTMGTLNNFNYIGYDSIEDFQKQKIKLFSVEFQADFSPNQQIDQIIKRLSIVIQYNQSYVDMPNFYSIYGDEKFADAQPYNNIFGYASWSLFPLAIQSHVLKAIMKNYDIDYDPVFRANVVQARNRPILETQAISTVLFGLIFALQSIFVVIQIQQDKQGQLDSIRLSGVTDIIYLAEIFTFQMLCYVLMAFFQYYTAFWLPGGNDVFYGMNKPAYILIVAVGGVYSTCLGIFIGILTKPKASVLILIFASFIIILLCYQMFGVYMIYDTSVLPSFILFLIRWLFPFACIGSSTTTIVFPNINFAVFDDKTFSYVKQKQFQQYNMKNFTTSVESYGTFNYNIKYTMPSNAYMLLLSFIQAVLMFFFGWILGEWLPGNASASRPFWKLFKKQTDTQGFTHGQMLENNIQVFKNQIQNKTRQKLSQDQVIKCFQEATQKCDPLVVDIATKIMTNEYSNDEVLITHHIHKQFKRSAFGKQSLMQGKTHQAVQSVNFCVHKGEIFGLAGHNGAGKSTTLNIITGAVKVDKKGYRIFKNNKFTEENINNAWLCNQYSIRNDIVQVRRQLAYCPQFNTNLYGELTIYQNLKFMCKIQNIPYYDHHRTIISILKKMNLENWKDKKIQQLSGGMQRRVSIAMTLVNSQTKLIIMDEPSTGLDPQTKRVIWANVKDVARSSRKIPVVTGSSIQGAKIHRVRADKPGVIITSHDMNELDTLCDSIQIMSEGLIVAQGTSLELKQKYGSGYTLTIMGKSKRKIHSFKTMFDQFLISSNAQHFVKEIDNSGSVSIYSVSQEYSESIGKLIRYLEHYVLSDTDIQDYCFERTSMDEVFVNVGNKFKVANGAEIDVTQLKDLDTIMQDGIKTVEYTSDESIDIETNQKNWPNTNSKQDIQKILSPERQKPNISIALLLKMAKKDQIQRFGIFSYVCLPFVVLLVAYIICNLLLDSVVQSVNNQINDQIEQFSQICTGCQTLSVADIPIGQCKGFDSWGFPGLCEQANILQKKLYQPNVTWYGGDQRIWPDNTNLYQLQEEQSRVLVFDKNLLMGKSNNGLIGSSLKGQQVIQSVKYGTFTLRKTSYEYYNEQGQPTNNQIQDQLQQQLRLITQSSDILDKFDIKPIAIQQRQSDNQEINSFRLKNDLKLENGYEYYDSAHEFDITTQKKLNLQRYVYSNQKVNHNKDCSALIEDYNSLNDEQQLEQMNEFLKNNTACVKMDDKYALQDLNQQIAQQIPLGFIDLDSQNIIAIDKINKFQPVISAFAPTRQVFFYNDVYKIMYKWVNSNNYNQLVQQVPQLEQLREVNASMRRVPSGAPSVIYANWLAQQAFSPQTSLIDLSTRLGTSVMRKLLNQEVNIRFGVQMFPGVQLNAVNVLQTQMSLILITTLQVVATWCIIFKFGAHVVKDRETGFRRQLYLNGVGRSHYFLTQIYFTILVGIAVQIVIYVLGRWIFSLQTFVRIDAGTYFILALAAVISTVSVSVFLSSFVTKSSVYNLIGILVLLVTIVTIMLNMQAIGDSPPWYSYIFPSISYSMLILKTSYYGTLPSELFNSSLGPLLLVLIFSSIIFLILGVLLDFFLPVNGFKSFSALKQSIIPSENDKIPGVFGVGIGEDLKTNRTDTNISIENEGQRVKYGHQQLNKFDKSEFNVKSKRDKAAFDQMDRMDVDVFRERQLLQNGVMKNTPVVVANISKKFNDFLAIRDISFHIPQSEHGCVFALLGPNGAAKTTTINLMTGLMQSDSGSVFLHGFDMNDQKQAEQAYKHIGLCSQFDVYLTELSVRDHLKLFAALHGVKWAEIDLIVQKLAGFVCLGEVLDKSVGQLSGGMRRRLSLALAIIG</sequence>
<evidence type="ECO:0000313" key="10">
    <source>
        <dbReference type="EMBL" id="CAL6020498.1"/>
    </source>
</evidence>
<reference evidence="9" key="1">
    <citation type="submission" date="2023-06" db="EMBL/GenBank/DDBJ databases">
        <authorList>
            <person name="Kurt Z."/>
        </authorList>
    </citation>
    <scope>NUCLEOTIDE SEQUENCE</scope>
</reference>
<dbReference type="InterPro" id="IPR003439">
    <property type="entry name" value="ABC_transporter-like_ATP-bd"/>
</dbReference>
<dbReference type="InterPro" id="IPR003593">
    <property type="entry name" value="AAA+_ATPase"/>
</dbReference>
<dbReference type="SUPFAM" id="SSF52540">
    <property type="entry name" value="P-loop containing nucleoside triphosphate hydrolases"/>
    <property type="match status" value="2"/>
</dbReference>
<keyword evidence="6 7" id="KW-0472">Membrane</keyword>
<comment type="caution">
    <text evidence="9">The sequence shown here is derived from an EMBL/GenBank/DDBJ whole genome shotgun (WGS) entry which is preliminary data.</text>
</comment>
<dbReference type="InterPro" id="IPR027417">
    <property type="entry name" value="P-loop_NTPase"/>
</dbReference>
<dbReference type="EMBL" id="CAXDID020000086">
    <property type="protein sequence ID" value="CAL6020498.1"/>
    <property type="molecule type" value="Genomic_DNA"/>
</dbReference>
<feature type="transmembrane region" description="Helical" evidence="7">
    <location>
        <begin position="290"/>
        <end position="313"/>
    </location>
</feature>
<dbReference type="PANTHER" id="PTHR19229">
    <property type="entry name" value="ATP-BINDING CASSETTE TRANSPORTER SUBFAMILY A ABCA"/>
    <property type="match status" value="1"/>
</dbReference>
<evidence type="ECO:0000313" key="9">
    <source>
        <dbReference type="EMBL" id="CAI9953195.1"/>
    </source>
</evidence>
<dbReference type="GO" id="GO:0005319">
    <property type="term" value="F:lipid transporter activity"/>
    <property type="evidence" value="ECO:0007669"/>
    <property type="project" value="TreeGrafter"/>
</dbReference>
<protein>
    <submittedName>
        <fullName evidence="9">ABC transporter family protein</fullName>
    </submittedName>
    <submittedName>
        <fullName evidence="10">ABC_transporter family protein</fullName>
    </submittedName>
</protein>
<feature type="transmembrane region" description="Helical" evidence="7">
    <location>
        <begin position="1626"/>
        <end position="1649"/>
    </location>
</feature>
<gene>
    <name evidence="10" type="ORF">HINF_LOCUS27519</name>
    <name evidence="9" type="ORF">HINF_LOCUS40840</name>
</gene>
<dbReference type="PROSITE" id="PS00211">
    <property type="entry name" value="ABC_TRANSPORTER_1"/>
    <property type="match status" value="1"/>
</dbReference>
<dbReference type="CDD" id="cd03263">
    <property type="entry name" value="ABC_subfamily_A"/>
    <property type="match status" value="1"/>
</dbReference>
<dbReference type="GO" id="GO:0016887">
    <property type="term" value="F:ATP hydrolysis activity"/>
    <property type="evidence" value="ECO:0007669"/>
    <property type="project" value="InterPro"/>
</dbReference>
<feature type="domain" description="ABC transporter" evidence="8">
    <location>
        <begin position="577"/>
        <end position="862"/>
    </location>
</feature>
<organism evidence="9">
    <name type="scientific">Hexamita inflata</name>
    <dbReference type="NCBI Taxonomy" id="28002"/>
    <lineage>
        <taxon>Eukaryota</taxon>
        <taxon>Metamonada</taxon>
        <taxon>Diplomonadida</taxon>
        <taxon>Hexamitidae</taxon>
        <taxon>Hexamitinae</taxon>
        <taxon>Hexamita</taxon>
    </lineage>
</organism>
<feature type="transmembrane region" description="Helical" evidence="7">
    <location>
        <begin position="1569"/>
        <end position="1588"/>
    </location>
</feature>
<dbReference type="Gene3D" id="3.40.50.300">
    <property type="entry name" value="P-loop containing nucleotide triphosphate hydrolases"/>
    <property type="match status" value="2"/>
</dbReference>
<feature type="transmembrane region" description="Helical" evidence="7">
    <location>
        <begin position="333"/>
        <end position="354"/>
    </location>
</feature>
<evidence type="ECO:0000256" key="4">
    <source>
        <dbReference type="ARBA" id="ARBA00022840"/>
    </source>
</evidence>
<dbReference type="Proteomes" id="UP001642409">
    <property type="component" value="Unassembled WGS sequence"/>
</dbReference>
<feature type="transmembrane region" description="Helical" evidence="7">
    <location>
        <begin position="1600"/>
        <end position="1620"/>
    </location>
</feature>
<dbReference type="PROSITE" id="PS50893">
    <property type="entry name" value="ABC_TRANSPORTER_2"/>
    <property type="match status" value="1"/>
</dbReference>
<keyword evidence="3" id="KW-0547">Nucleotide-binding</keyword>
<evidence type="ECO:0000256" key="1">
    <source>
        <dbReference type="ARBA" id="ARBA00004141"/>
    </source>
</evidence>
<evidence type="ECO:0000256" key="7">
    <source>
        <dbReference type="SAM" id="Phobius"/>
    </source>
</evidence>
<accession>A0AA86QK77</accession>
<keyword evidence="11" id="KW-1185">Reference proteome</keyword>
<dbReference type="InterPro" id="IPR026082">
    <property type="entry name" value="ABCA"/>
</dbReference>
<evidence type="ECO:0000256" key="3">
    <source>
        <dbReference type="ARBA" id="ARBA00022741"/>
    </source>
</evidence>
<name>A0AA86QK77_9EUKA</name>
<evidence type="ECO:0000256" key="6">
    <source>
        <dbReference type="ARBA" id="ARBA00023136"/>
    </source>
</evidence>
<feature type="transmembrane region" description="Helical" evidence="7">
    <location>
        <begin position="1661"/>
        <end position="1683"/>
    </location>
</feature>
<feature type="transmembrane region" description="Helical" evidence="7">
    <location>
        <begin position="361"/>
        <end position="385"/>
    </location>
</feature>
<comment type="subcellular location">
    <subcellularLocation>
        <location evidence="1">Membrane</location>
        <topology evidence="1">Multi-pass membrane protein</topology>
    </subcellularLocation>
</comment>
<dbReference type="GO" id="GO:0016020">
    <property type="term" value="C:membrane"/>
    <property type="evidence" value="ECO:0007669"/>
    <property type="project" value="UniProtKB-SubCell"/>
</dbReference>
<feature type="transmembrane region" description="Helical" evidence="7">
    <location>
        <begin position="1530"/>
        <end position="1557"/>
    </location>
</feature>
<proteinExistence type="predicted"/>
<dbReference type="Pfam" id="PF00005">
    <property type="entry name" value="ABC_tran"/>
    <property type="match status" value="2"/>
</dbReference>
<feature type="transmembrane region" description="Helical" evidence="7">
    <location>
        <begin position="1486"/>
        <end position="1509"/>
    </location>
</feature>